<dbReference type="EMBL" id="LGUE01000004">
    <property type="protein sequence ID" value="KON84921.1"/>
    <property type="molecule type" value="Genomic_DNA"/>
</dbReference>
<name>A0A0M0G667_9BACI</name>
<dbReference type="InterPro" id="IPR035895">
    <property type="entry name" value="HPr-like_sf"/>
</dbReference>
<keyword evidence="3" id="KW-0762">Sugar transport</keyword>
<dbReference type="EMBL" id="VTEQ01000002">
    <property type="protein sequence ID" value="TYS54856.1"/>
    <property type="molecule type" value="Genomic_DNA"/>
</dbReference>
<accession>A0A0M0G667</accession>
<organism evidence="5 7">
    <name type="scientific">Rossellomorea marisflavi</name>
    <dbReference type="NCBI Taxonomy" id="189381"/>
    <lineage>
        <taxon>Bacteria</taxon>
        <taxon>Bacillati</taxon>
        <taxon>Bacillota</taxon>
        <taxon>Bacilli</taxon>
        <taxon>Bacillales</taxon>
        <taxon>Bacillaceae</taxon>
        <taxon>Rossellomorea</taxon>
    </lineage>
</organism>
<dbReference type="PANTHER" id="PTHR33705">
    <property type="entry name" value="PHOSPHOCARRIER PROTEIN HPR"/>
    <property type="match status" value="1"/>
</dbReference>
<keyword evidence="3" id="KW-0813">Transport</keyword>
<dbReference type="AlphaFoldDB" id="A0A0M0G667"/>
<evidence type="ECO:0000256" key="3">
    <source>
        <dbReference type="ARBA" id="ARBA00022597"/>
    </source>
</evidence>
<evidence type="ECO:0000256" key="2">
    <source>
        <dbReference type="ARBA" id="ARBA00020422"/>
    </source>
</evidence>
<protein>
    <recommendedName>
        <fullName evidence="2">Phosphocarrier protein HPr</fullName>
    </recommendedName>
</protein>
<dbReference type="SUPFAM" id="SSF55594">
    <property type="entry name" value="HPr-like"/>
    <property type="match status" value="1"/>
</dbReference>
<dbReference type="PATRIC" id="fig|189381.12.peg.2654"/>
<reference evidence="5" key="2">
    <citation type="submission" date="2015-07" db="EMBL/GenBank/DDBJ databases">
        <title>MeaNS - Measles Nucleotide Surveillance Program.</title>
        <authorList>
            <person name="Tran T."/>
            <person name="Druce J."/>
        </authorList>
    </citation>
    <scope>NUCLEOTIDE SEQUENCE</scope>
    <source>
        <strain evidence="5">JCM 11544</strain>
    </source>
</reference>
<evidence type="ECO:0000256" key="1">
    <source>
        <dbReference type="ARBA" id="ARBA00003681"/>
    </source>
</evidence>
<dbReference type="NCBIfam" id="TIGR01003">
    <property type="entry name" value="PTS_HPr_family"/>
    <property type="match status" value="1"/>
</dbReference>
<dbReference type="PRINTS" id="PR00107">
    <property type="entry name" value="PHOSPHOCPHPR"/>
</dbReference>
<evidence type="ECO:0000313" key="7">
    <source>
        <dbReference type="Proteomes" id="UP000037405"/>
    </source>
</evidence>
<feature type="domain" description="HPr" evidence="4">
    <location>
        <begin position="1"/>
        <end position="84"/>
    </location>
</feature>
<dbReference type="InterPro" id="IPR050399">
    <property type="entry name" value="HPr"/>
</dbReference>
<evidence type="ECO:0000313" key="6">
    <source>
        <dbReference type="EMBL" id="TYS54856.1"/>
    </source>
</evidence>
<dbReference type="PROSITE" id="PS51350">
    <property type="entry name" value="PTS_HPR_DOM"/>
    <property type="match status" value="1"/>
</dbReference>
<dbReference type="Proteomes" id="UP000037405">
    <property type="component" value="Unassembled WGS sequence"/>
</dbReference>
<proteinExistence type="predicted"/>
<gene>
    <name evidence="5" type="ORF">AF331_13040</name>
    <name evidence="6" type="ORF">FZC83_07870</name>
</gene>
<dbReference type="InterPro" id="IPR000032">
    <property type="entry name" value="HPr-like"/>
</dbReference>
<dbReference type="Gene3D" id="3.30.1340.10">
    <property type="entry name" value="HPr-like"/>
    <property type="match status" value="1"/>
</dbReference>
<dbReference type="PANTHER" id="PTHR33705:SF1">
    <property type="entry name" value="PHOSPHOCARRIER PROTEIN HPR"/>
    <property type="match status" value="1"/>
</dbReference>
<evidence type="ECO:0000259" key="4">
    <source>
        <dbReference type="PROSITE" id="PS51350"/>
    </source>
</evidence>
<dbReference type="Proteomes" id="UP000322997">
    <property type="component" value="Unassembled WGS sequence"/>
</dbReference>
<comment type="function">
    <text evidence="1">General (non sugar-specific) component of the phosphoenolpyruvate-dependent sugar phosphotransferase system (sugar PTS). This major carbohydrate active-transport system catalyzes the phosphorylation of incoming sugar substrates concomitantly with their translocation across the cell membrane. The phosphoryl group from phosphoenolpyruvate (PEP) is transferred to the phosphoryl carrier protein HPr by enzyme I. Phospho-HPr then transfers it to the PTS EIIA domain.</text>
</comment>
<sequence length="84" mass="9205">MRVQKVNICLIRGLSATNTSYFVQRARSFSSHVTLYKEGCCANGKDLMEVLDLDVRFGNHVTVMTEGEDESHAIVALVALLSGS</sequence>
<keyword evidence="7" id="KW-1185">Reference proteome</keyword>
<evidence type="ECO:0000313" key="5">
    <source>
        <dbReference type="EMBL" id="KON84921.1"/>
    </source>
</evidence>
<comment type="caution">
    <text evidence="5">The sequence shown here is derived from an EMBL/GenBank/DDBJ whole genome shotgun (WGS) entry which is preliminary data.</text>
</comment>
<evidence type="ECO:0000313" key="8">
    <source>
        <dbReference type="Proteomes" id="UP000322997"/>
    </source>
</evidence>
<reference evidence="7" key="1">
    <citation type="submission" date="2015-07" db="EMBL/GenBank/DDBJ databases">
        <title>Fjat-14235 jcm11544.</title>
        <authorList>
            <person name="Liu B."/>
            <person name="Wang J."/>
            <person name="Zhu Y."/>
            <person name="Liu G."/>
            <person name="Chen Q."/>
            <person name="Chen Z."/>
            <person name="Lan J."/>
            <person name="Che J."/>
            <person name="Ge C."/>
            <person name="Shi H."/>
            <person name="Pan Z."/>
            <person name="Liu X."/>
        </authorList>
    </citation>
    <scope>NUCLEOTIDE SEQUENCE [LARGE SCALE GENOMIC DNA]</scope>
    <source>
        <strain evidence="7">JCM 11544</strain>
    </source>
</reference>
<dbReference type="STRING" id="189381.GCA_900166615_01298"/>
<dbReference type="Pfam" id="PF00381">
    <property type="entry name" value="PTS-HPr"/>
    <property type="match status" value="1"/>
</dbReference>
<reference evidence="6 8" key="3">
    <citation type="submission" date="2019-08" db="EMBL/GenBank/DDBJ databases">
        <title>Bacillus genomes from the desert of Cuatro Cienegas, Coahuila.</title>
        <authorList>
            <person name="Olmedo-Alvarez G."/>
        </authorList>
    </citation>
    <scope>NUCLEOTIDE SEQUENCE [LARGE SCALE GENOMIC DNA]</scope>
    <source>
        <strain evidence="6 8">CH108_3D</strain>
    </source>
</reference>